<protein>
    <submittedName>
        <fullName evidence="4">Uncharacterized protein</fullName>
    </submittedName>
</protein>
<evidence type="ECO:0000256" key="3">
    <source>
        <dbReference type="SAM" id="Phobius"/>
    </source>
</evidence>
<gene>
    <name evidence="4" type="ORF">H103_08479</name>
</gene>
<reference evidence="4" key="1">
    <citation type="submission" date="2014-02" db="EMBL/GenBank/DDBJ databases">
        <title>The Genome Sequence of Trichophyton rubrum (morphotype fischeri) CBS 288.86.</title>
        <authorList>
            <consortium name="The Broad Institute Genomics Platform"/>
            <person name="Cuomo C.A."/>
            <person name="White T.C."/>
            <person name="Graser Y."/>
            <person name="Martinez-Rossi N."/>
            <person name="Heitman J."/>
            <person name="Young S.K."/>
            <person name="Zeng Q."/>
            <person name="Gargeya S."/>
            <person name="Abouelleil A."/>
            <person name="Alvarado L."/>
            <person name="Chapman S.B."/>
            <person name="Gainer-Dewar J."/>
            <person name="Goldberg J."/>
            <person name="Griggs A."/>
            <person name="Gujja S."/>
            <person name="Hansen M."/>
            <person name="Howarth C."/>
            <person name="Imamovic A."/>
            <person name="Larimer J."/>
            <person name="Martinez D."/>
            <person name="Murphy C."/>
            <person name="Pearson M.D."/>
            <person name="Persinoti G."/>
            <person name="Poon T."/>
            <person name="Priest M."/>
            <person name="Roberts A.D."/>
            <person name="Saif S."/>
            <person name="Shea T.D."/>
            <person name="Sykes S.N."/>
            <person name="Wortman J."/>
            <person name="Nusbaum C."/>
            <person name="Birren B."/>
        </authorList>
    </citation>
    <scope>NUCLEOTIDE SEQUENCE [LARGE SCALE GENOMIC DNA]</scope>
    <source>
        <strain evidence="4">CBS 288.86</strain>
    </source>
</reference>
<accession>A0A022VP20</accession>
<feature type="transmembrane region" description="Helical" evidence="3">
    <location>
        <begin position="6"/>
        <end position="27"/>
    </location>
</feature>
<dbReference type="HOGENOM" id="CLU_298299_0_0_1"/>
<feature type="coiled-coil region" evidence="1">
    <location>
        <begin position="270"/>
        <end position="315"/>
    </location>
</feature>
<feature type="compositionally biased region" description="Basic and acidic residues" evidence="2">
    <location>
        <begin position="844"/>
        <end position="878"/>
    </location>
</feature>
<feature type="compositionally biased region" description="Basic and acidic residues" evidence="2">
    <location>
        <begin position="898"/>
        <end position="912"/>
    </location>
</feature>
<keyword evidence="3" id="KW-1133">Transmembrane helix</keyword>
<evidence type="ECO:0000256" key="2">
    <source>
        <dbReference type="SAM" id="MobiDB-lite"/>
    </source>
</evidence>
<dbReference type="EMBL" id="KK207940">
    <property type="protein sequence ID" value="EZF47736.1"/>
    <property type="molecule type" value="Genomic_DNA"/>
</dbReference>
<keyword evidence="3" id="KW-0812">Transmembrane</keyword>
<keyword evidence="3" id="KW-0472">Membrane</keyword>
<evidence type="ECO:0000313" key="4">
    <source>
        <dbReference type="EMBL" id="EZF47736.1"/>
    </source>
</evidence>
<feature type="compositionally biased region" description="Basic and acidic residues" evidence="2">
    <location>
        <begin position="959"/>
        <end position="969"/>
    </location>
</feature>
<feature type="compositionally biased region" description="Polar residues" evidence="2">
    <location>
        <begin position="235"/>
        <end position="257"/>
    </location>
</feature>
<evidence type="ECO:0000256" key="1">
    <source>
        <dbReference type="SAM" id="Coils"/>
    </source>
</evidence>
<dbReference type="AlphaFoldDB" id="A0A022VP20"/>
<feature type="region of interest" description="Disordered" evidence="2">
    <location>
        <begin position="235"/>
        <end position="269"/>
    </location>
</feature>
<keyword evidence="1" id="KW-0175">Coiled coil</keyword>
<organism evidence="4">
    <name type="scientific">Trichophyton rubrum CBS 288.86</name>
    <dbReference type="NCBI Taxonomy" id="1215330"/>
    <lineage>
        <taxon>Eukaryota</taxon>
        <taxon>Fungi</taxon>
        <taxon>Dikarya</taxon>
        <taxon>Ascomycota</taxon>
        <taxon>Pezizomycotina</taxon>
        <taxon>Eurotiomycetes</taxon>
        <taxon>Eurotiomycetidae</taxon>
        <taxon>Onygenales</taxon>
        <taxon>Arthrodermataceae</taxon>
        <taxon>Trichophyton</taxon>
    </lineage>
</organism>
<sequence length="1008" mass="113607">MEPTIVFGLFTLFTIYGLWYPIPLTTINPHFPLPARIAGTIQLTATTNSAVSMFRNVMWPDSNPRPPSNESLLNNITPSINDQLQEFFDKWDYKLEKHITENAERPISTVTSYSTPTPTLQAMVTNIIEPQSYPASLDYNSWVGYTFYQFAEKEVTRNPNMYTLAAIFILVNYWLVRSARQPEVREELEAAKEVPIDKIKELRDELIAHNARLHLVEVKVEGLALADDQRRFSRTASRQIPQVGESKQASAKAQTLPGTLPASQPGKPEFDSLQEQLTEMRQDLVSLKSNSETRAEQLSENIASVMSTIKELQKESESTSRTRIVNDAALVKKGVFEDLKSELTPLSDRISDIEAYTSSSRGELGRFTSQISQIMDSINLLRREFEKVKRKLPADLASIKTEMSREHKLEFDAVEKQIIELRRAACLSRDELDDHLSQRVSSIMGIINEAKEDSASDAPIDPIKKEMASLKSSLKAVEHAVKEIGDETKSQDVHHLRVSLEALQAESARSLQELSNRLDIVMQDMQVESWRVKHQQFDQWIAMVESKLQGLEHSTLTESNLLPVLSQVETLNTKVDLNDSLLKRVEDECATKFEQKTLHADVKHLEGRVNQLESIPQKDPPSTIKEEHTIKLRDLSKSCVDLRSEIGEIKDTLTTLISDEVPKYRSKTFDKLTESVRLSTSQIERDIEARYARKEDVLKCLTALQLDGKRPIDLQRLKKDLSEIENYAYATQNNLNLAVERITDNEQHIETLREGNATNYKDIRRCLDKLGISGTIVPLSAPINPKPVPGESKPPVHIDLSVGKKSISQVSSNSQDRGDKNISRFDPRYKGDDKPVGSDIESNLSKRSESLKKINQDKKNISRYDPRYQGSDKFRKSYPDPGSSEAPKAKGKPNPKADSFEERPKSSRDRSPASRASVAQSESAGKEKTEVKMTIAKERPEEGEDAIKSLVEITSRQEQPSEREEKDVDCMSVSDDNGDDAPDPSSEPVSSKSPEVAATTESEDKMEM</sequence>
<feature type="region of interest" description="Disordered" evidence="2">
    <location>
        <begin position="805"/>
        <end position="1008"/>
    </location>
</feature>
<dbReference type="OrthoDB" id="4173188at2759"/>
<proteinExistence type="predicted"/>
<feature type="region of interest" description="Disordered" evidence="2">
    <location>
        <begin position="779"/>
        <end position="798"/>
    </location>
</feature>
<feature type="compositionally biased region" description="Basic and acidic residues" evidence="2">
    <location>
        <begin position="924"/>
        <end position="940"/>
    </location>
</feature>
<feature type="compositionally biased region" description="Basic and acidic residues" evidence="2">
    <location>
        <begin position="816"/>
        <end position="836"/>
    </location>
</feature>
<feature type="compositionally biased region" description="Low complexity" evidence="2">
    <location>
        <begin position="983"/>
        <end position="996"/>
    </location>
</feature>
<feature type="compositionally biased region" description="Polar residues" evidence="2">
    <location>
        <begin position="806"/>
        <end position="815"/>
    </location>
</feature>
<dbReference type="Proteomes" id="UP000023758">
    <property type="component" value="Unassembled WGS sequence"/>
</dbReference>
<name>A0A022VP20_TRIRU</name>